<dbReference type="Gramene" id="Dexi1A01G0030170.1">
    <property type="protein sequence ID" value="Dexi1A01G0030170.1:cds"/>
    <property type="gene ID" value="Dexi1A01G0030170"/>
</dbReference>
<name>A0A835B651_9POAL</name>
<feature type="repeat" description="PPR" evidence="4">
    <location>
        <begin position="361"/>
        <end position="395"/>
    </location>
</feature>
<evidence type="ECO:0000313" key="5">
    <source>
        <dbReference type="EMBL" id="KAF8689904.1"/>
    </source>
</evidence>
<sequence>MAAAARRWSLAVAGFLLASRTPNPNPFSSAASAFSFATAPTTARVLQDDLSRRLLRIRFRAPRGTAAAAVERWAGKRDRVSLPELRSAITLLRSTRRYERALEVFSWMDSCNSLELSPLDHAERVGLIAKAHGSSQAEKYYMKLKSGAAKRAASFPLLHSYVTERNVQKAETFMAELQNCGLPVDPHTFNEMMKLYVATCQYEKVLSVIDLMKRNNVPRNVLSYNLWMNACAQFSGVASVESVFKEMVNDDMVEIGWSTYCTLANIFMKHGLTTKVQACLSKAESKLSQKRRLGYCVVMTCYAALNDTDGVSRLWEASKSVPGRIPSGNYMTAMICSIKVGDISRAEWIFGSWETHCRKHDVRVSNVLLGAYMRNGWIEKAERLHLHMLEKGARPNYKTWEILTTGYVQSGQMDKATDAMKKGLSLLKNCHWRPPLELVEAIAKHLEEQGSAKDAYRYTKVLRRLSLTSLPIYKSLLRAYINAAIVPPNILAMIAKDQIIMDEEMDRLIILAGKIDITCSSTPRPVARDAEGKICFVR</sequence>
<dbReference type="NCBIfam" id="TIGR00756">
    <property type="entry name" value="PPR"/>
    <property type="match status" value="2"/>
</dbReference>
<evidence type="ECO:0000313" key="6">
    <source>
        <dbReference type="Proteomes" id="UP000636709"/>
    </source>
</evidence>
<comment type="caution">
    <text evidence="5">The sequence shown here is derived from an EMBL/GenBank/DDBJ whole genome shotgun (WGS) entry which is preliminary data.</text>
</comment>
<dbReference type="PANTHER" id="PTHR45717">
    <property type="entry name" value="OS12G0527900 PROTEIN"/>
    <property type="match status" value="1"/>
</dbReference>
<evidence type="ECO:0000256" key="1">
    <source>
        <dbReference type="ARBA" id="ARBA00007626"/>
    </source>
</evidence>
<evidence type="ECO:0008006" key="7">
    <source>
        <dbReference type="Google" id="ProtNLM"/>
    </source>
</evidence>
<dbReference type="OrthoDB" id="1146105at2759"/>
<evidence type="ECO:0000256" key="2">
    <source>
        <dbReference type="ARBA" id="ARBA00022737"/>
    </source>
</evidence>
<proteinExistence type="inferred from homology"/>
<protein>
    <recommendedName>
        <fullName evidence="7">Pentatricopeptide repeat-containing protein</fullName>
    </recommendedName>
</protein>
<dbReference type="GO" id="GO:0003729">
    <property type="term" value="F:mRNA binding"/>
    <property type="evidence" value="ECO:0007669"/>
    <property type="project" value="UniProtKB-ARBA"/>
</dbReference>
<dbReference type="PANTHER" id="PTHR45717:SF13">
    <property type="entry name" value="OS02G0796400 PROTEIN"/>
    <property type="match status" value="1"/>
</dbReference>
<organism evidence="5 6">
    <name type="scientific">Digitaria exilis</name>
    <dbReference type="NCBI Taxonomy" id="1010633"/>
    <lineage>
        <taxon>Eukaryota</taxon>
        <taxon>Viridiplantae</taxon>
        <taxon>Streptophyta</taxon>
        <taxon>Embryophyta</taxon>
        <taxon>Tracheophyta</taxon>
        <taxon>Spermatophyta</taxon>
        <taxon>Magnoliopsida</taxon>
        <taxon>Liliopsida</taxon>
        <taxon>Poales</taxon>
        <taxon>Poaceae</taxon>
        <taxon>PACMAD clade</taxon>
        <taxon>Panicoideae</taxon>
        <taxon>Panicodae</taxon>
        <taxon>Paniceae</taxon>
        <taxon>Anthephorinae</taxon>
        <taxon>Digitaria</taxon>
    </lineage>
</organism>
<keyword evidence="2" id="KW-0677">Repeat</keyword>
<keyword evidence="3" id="KW-0809">Transit peptide</keyword>
<comment type="similarity">
    <text evidence="1">Belongs to the PPR family. P subfamily.</text>
</comment>
<accession>A0A835B651</accession>
<dbReference type="GO" id="GO:0005739">
    <property type="term" value="C:mitochondrion"/>
    <property type="evidence" value="ECO:0007669"/>
    <property type="project" value="TreeGrafter"/>
</dbReference>
<dbReference type="Gene3D" id="1.25.40.10">
    <property type="entry name" value="Tetratricopeptide repeat domain"/>
    <property type="match status" value="2"/>
</dbReference>
<gene>
    <name evidence="5" type="ORF">HU200_041537</name>
</gene>
<dbReference type="EMBL" id="JACEFO010001996">
    <property type="protein sequence ID" value="KAF8689904.1"/>
    <property type="molecule type" value="Genomic_DNA"/>
</dbReference>
<dbReference type="Proteomes" id="UP000636709">
    <property type="component" value="Unassembled WGS sequence"/>
</dbReference>
<dbReference type="PROSITE" id="PS51375">
    <property type="entry name" value="PPR"/>
    <property type="match status" value="2"/>
</dbReference>
<keyword evidence="6" id="KW-1185">Reference proteome</keyword>
<dbReference type="InterPro" id="IPR011990">
    <property type="entry name" value="TPR-like_helical_dom_sf"/>
</dbReference>
<dbReference type="InterPro" id="IPR002885">
    <property type="entry name" value="PPR_rpt"/>
</dbReference>
<reference evidence="5" key="1">
    <citation type="submission" date="2020-07" db="EMBL/GenBank/DDBJ databases">
        <title>Genome sequence and genetic diversity analysis of an under-domesticated orphan crop, white fonio (Digitaria exilis).</title>
        <authorList>
            <person name="Bennetzen J.L."/>
            <person name="Chen S."/>
            <person name="Ma X."/>
            <person name="Wang X."/>
            <person name="Yssel A.E.J."/>
            <person name="Chaluvadi S.R."/>
            <person name="Johnson M."/>
            <person name="Gangashetty P."/>
            <person name="Hamidou F."/>
            <person name="Sanogo M.D."/>
            <person name="Zwaenepoel A."/>
            <person name="Wallace J."/>
            <person name="Van De Peer Y."/>
            <person name="Van Deynze A."/>
        </authorList>
    </citation>
    <scope>NUCLEOTIDE SEQUENCE</scope>
    <source>
        <tissue evidence="5">Leaves</tissue>
    </source>
</reference>
<dbReference type="Pfam" id="PF13812">
    <property type="entry name" value="PPR_3"/>
    <property type="match status" value="1"/>
</dbReference>
<evidence type="ECO:0000256" key="3">
    <source>
        <dbReference type="ARBA" id="ARBA00022946"/>
    </source>
</evidence>
<evidence type="ECO:0000256" key="4">
    <source>
        <dbReference type="PROSITE-ProRule" id="PRU00708"/>
    </source>
</evidence>
<dbReference type="AlphaFoldDB" id="A0A835B651"/>
<dbReference type="Pfam" id="PF01535">
    <property type="entry name" value="PPR"/>
    <property type="match status" value="1"/>
</dbReference>
<feature type="repeat" description="PPR" evidence="4">
    <location>
        <begin position="185"/>
        <end position="219"/>
    </location>
</feature>